<sequence length="432" mass="48186">MNDQDERWPEERFRQLRQQADPDVDKVVAEYLQAQPEGKGALELLKAVIAELGQAKLQARAPSGEPPASEIFDALDFTMELPEWGDDREMLARGQAVFADFGLYQSAALFFACLPMAYAEMSSAKVLAGVSNLATHALTRRVAETGQMLVDVMGLTAANSLRPGRPGHTTAIGLRILHSFVRALVDEKYADRWDTERIGPPVNQELLLATLFDFSVVTWEAMETMGVVLSEEERAANLYTWSVFGHLMGIEVCRDGPLTLDDVEPVSARLGRMLEASDEGRRLMAMLLKEMEAFMPLGSRKMPRSLVHWIFRDAAHGADRVPELLGVPKPAWWFTALFRMGREANRGTWLARPVDGVVRWLVRKAGRHIVVALIDRHSNGTAAFRIPPELAGAWRIKQSNTAVKTREIRRTVRKTLRAPAQGRKGPRSVSPT</sequence>
<organism evidence="2 3">
    <name type="scientific">Nonomuraea insulae</name>
    <dbReference type="NCBI Taxonomy" id="1616787"/>
    <lineage>
        <taxon>Bacteria</taxon>
        <taxon>Bacillati</taxon>
        <taxon>Actinomycetota</taxon>
        <taxon>Actinomycetes</taxon>
        <taxon>Streptosporangiales</taxon>
        <taxon>Streptosporangiaceae</taxon>
        <taxon>Nonomuraea</taxon>
    </lineage>
</organism>
<evidence type="ECO:0000313" key="3">
    <source>
        <dbReference type="Proteomes" id="UP001596058"/>
    </source>
</evidence>
<protein>
    <submittedName>
        <fullName evidence="2">Oxygenase MpaB family protein</fullName>
        <ecNumber evidence="2">1.-.-.-</ecNumber>
    </submittedName>
</protein>
<dbReference type="PANTHER" id="PTHR37539">
    <property type="entry name" value="SECRETED PROTEIN-RELATED"/>
    <property type="match status" value="1"/>
</dbReference>
<accession>A0ABW1DE98</accession>
<dbReference type="GO" id="GO:0016491">
    <property type="term" value="F:oxidoreductase activity"/>
    <property type="evidence" value="ECO:0007669"/>
    <property type="project" value="UniProtKB-KW"/>
</dbReference>
<keyword evidence="2" id="KW-0560">Oxidoreductase</keyword>
<dbReference type="RefSeq" id="WP_379524556.1">
    <property type="nucleotide sequence ID" value="NZ_JBHSPA010000118.1"/>
</dbReference>
<dbReference type="EC" id="1.-.-.-" evidence="2"/>
<evidence type="ECO:0000259" key="1">
    <source>
        <dbReference type="Pfam" id="PF09995"/>
    </source>
</evidence>
<reference evidence="3" key="1">
    <citation type="journal article" date="2019" name="Int. J. Syst. Evol. Microbiol.">
        <title>The Global Catalogue of Microorganisms (GCM) 10K type strain sequencing project: providing services to taxonomists for standard genome sequencing and annotation.</title>
        <authorList>
            <consortium name="The Broad Institute Genomics Platform"/>
            <consortium name="The Broad Institute Genome Sequencing Center for Infectious Disease"/>
            <person name="Wu L."/>
            <person name="Ma J."/>
        </authorList>
    </citation>
    <scope>NUCLEOTIDE SEQUENCE [LARGE SCALE GENOMIC DNA]</scope>
    <source>
        <strain evidence="3">CCUG 53903</strain>
    </source>
</reference>
<comment type="caution">
    <text evidence="2">The sequence shown here is derived from an EMBL/GenBank/DDBJ whole genome shotgun (WGS) entry which is preliminary data.</text>
</comment>
<feature type="domain" description="ER-bound oxygenase mpaB/mpaB'/Rubber oxygenase catalytic" evidence="1">
    <location>
        <begin position="107"/>
        <end position="338"/>
    </location>
</feature>
<dbReference type="PANTHER" id="PTHR37539:SF1">
    <property type="entry name" value="ER-BOUND OXYGENASE MPAB_MPAB'_RUBBER OXYGENASE CATALYTIC DOMAIN-CONTAINING PROTEIN"/>
    <property type="match status" value="1"/>
</dbReference>
<evidence type="ECO:0000313" key="2">
    <source>
        <dbReference type="EMBL" id="MFC5835143.1"/>
    </source>
</evidence>
<gene>
    <name evidence="2" type="ORF">ACFPZ3_65885</name>
</gene>
<proteinExistence type="predicted"/>
<dbReference type="Pfam" id="PF09995">
    <property type="entry name" value="MPAB_Lcp_cat"/>
    <property type="match status" value="1"/>
</dbReference>
<dbReference type="EMBL" id="JBHSPA010000118">
    <property type="protein sequence ID" value="MFC5835143.1"/>
    <property type="molecule type" value="Genomic_DNA"/>
</dbReference>
<keyword evidence="3" id="KW-1185">Reference proteome</keyword>
<dbReference type="Proteomes" id="UP001596058">
    <property type="component" value="Unassembled WGS sequence"/>
</dbReference>
<dbReference type="InterPro" id="IPR037473">
    <property type="entry name" value="Lcp-like"/>
</dbReference>
<dbReference type="InterPro" id="IPR018713">
    <property type="entry name" value="MPAB/Lcp_cat_dom"/>
</dbReference>
<name>A0ABW1DE98_9ACTN</name>